<sequence>MIETPTMSTSKAQMVGNWDDEEDVDNDNANLVQDLKSYIQDDELSKTMGVLTGKITNLKPSLLPDLNKHDLMSDTDDNPETAVEDTQQSEEGEDHFPMPLETPPAITRDKGKKPETPAYKHRSLSIESPDSQYLNIIRKLQEQMAEHDTKLTSVMSTLAAQTVVIDQLSNENTMKDIRIGQLEMELEKHKISNAETLSANYGDCKKRIEDAVSVLRDTPAVVERIIDSANKVISTLPDDIKSKVKKVELSSADAKTIQNVKKAIEKPPAKIPDHVRKMLERAGRK</sequence>
<evidence type="ECO:0008006" key="4">
    <source>
        <dbReference type="Google" id="ProtNLM"/>
    </source>
</evidence>
<protein>
    <recommendedName>
        <fullName evidence="4">Gp1</fullName>
    </recommendedName>
</protein>
<feature type="region of interest" description="Disordered" evidence="1">
    <location>
        <begin position="66"/>
        <end position="123"/>
    </location>
</feature>
<dbReference type="Proteomes" id="UP001167522">
    <property type="component" value="Segment"/>
</dbReference>
<evidence type="ECO:0000313" key="2">
    <source>
        <dbReference type="EMBL" id="QUE49140.1"/>
    </source>
</evidence>
<feature type="compositionally biased region" description="Polar residues" evidence="1">
    <location>
        <begin position="1"/>
        <end position="12"/>
    </location>
</feature>
<evidence type="ECO:0000256" key="1">
    <source>
        <dbReference type="SAM" id="MobiDB-lite"/>
    </source>
</evidence>
<dbReference type="EMBL" id="MT646386">
    <property type="protein sequence ID" value="QUE49140.1"/>
    <property type="molecule type" value="Viral_cRNA"/>
</dbReference>
<proteinExistence type="predicted"/>
<name>A0AA45L152_9MONO</name>
<organism evidence="2 3">
    <name type="scientific">Sclerotinia sclerotiorum negative-stranded RNA virus 9</name>
    <dbReference type="NCBI Taxonomy" id="2358186"/>
    <lineage>
        <taxon>Viruses</taxon>
        <taxon>Riboviria</taxon>
        <taxon>Orthornavirae</taxon>
        <taxon>Negarnaviricota</taxon>
        <taxon>Haploviricotina</taxon>
        <taxon>Monjiviricetes</taxon>
        <taxon>Mononegavirales</taxon>
        <taxon>Mymonaviridae</taxon>
        <taxon>Sclerotimonavirus</taxon>
        <taxon>Sclerotimonavirus alphabotrytidis</taxon>
    </lineage>
</organism>
<reference evidence="2" key="1">
    <citation type="journal article" date="2021" name="Virus Evol.">
        <title>Interannual dynamics, diversity and evolution of the virome in Sclerotinia sclerotiorum from a single crop field.</title>
        <authorList>
            <person name="Jia J."/>
            <person name="Fu Y."/>
            <person name="Jiang D."/>
            <person name="Mu F."/>
            <person name="Cheng J."/>
            <person name="Lin Y."/>
            <person name="Li B."/>
            <person name="Marzano S.-Y.L."/>
            <person name="Xie J."/>
        </authorList>
    </citation>
    <scope>NUCLEOTIDE SEQUENCE</scope>
    <source>
        <strain evidence="2">2017SS</strain>
    </source>
</reference>
<evidence type="ECO:0000313" key="3">
    <source>
        <dbReference type="Proteomes" id="UP001167522"/>
    </source>
</evidence>
<feature type="region of interest" description="Disordered" evidence="1">
    <location>
        <begin position="1"/>
        <end position="25"/>
    </location>
</feature>
<feature type="compositionally biased region" description="Acidic residues" evidence="1">
    <location>
        <begin position="73"/>
        <end position="93"/>
    </location>
</feature>
<accession>A0AA45L152</accession>